<protein>
    <recommendedName>
        <fullName evidence="5">Glycosyl hydrolase</fullName>
    </recommendedName>
</protein>
<dbReference type="InterPro" id="IPR008928">
    <property type="entry name" value="6-hairpin_glycosidase_sf"/>
</dbReference>
<keyword evidence="4" id="KW-1185">Reference proteome</keyword>
<comment type="caution">
    <text evidence="3">The sequence shown here is derived from an EMBL/GenBank/DDBJ whole genome shotgun (WGS) entry which is preliminary data.</text>
</comment>
<dbReference type="InterPro" id="IPR012878">
    <property type="entry name" value="Beta-AFase-like_GH127_cat"/>
</dbReference>
<dbReference type="PANTHER" id="PTHR31151">
    <property type="entry name" value="PROLINE-TRNA LIGASE (DUF1680)"/>
    <property type="match status" value="1"/>
</dbReference>
<dbReference type="EMBL" id="LRRQ01000126">
    <property type="protein sequence ID" value="OAM88593.1"/>
    <property type="molecule type" value="Genomic_DNA"/>
</dbReference>
<sequence length="581" mass="65742">MPPLAAGPAAREVVEPFDYRGVRLLESRWSAQFREARDYYLSVPDDDILHGYRKAAGLPAPGAPLGGWCRHNSDTVFGQWLSGMARIYRATGDEAMRDKASRLLAEWAKTIGPDGDCRMGLYAYDKVVCGLVDLHSYADEPSALPLLKRTLEWSMRTFSKERTPETPESTSGKPGEWYTFAENLYRAYELIGDERVKEFADSYLHPGYWNKFARSPEPENAHHVHAYSHVNTFSSVAMVYKMTGDTTYLDIMRNFHDYMQATQCYATGGFGPMERIVPPDGTLGRSLEARNASFETVCGSWAVFKLGRYLTSFTGESRYGDWIEKLFYNGIGASLPITAGGKTFYYSDYRVAGGLKVYKVSRYPCCAGTYIQCVADYHNLIYYRAPFSLYINLYVPSEVRWQGPSGEVTLTQATNYPEEETSALSLTMQQPSRFSLKFRVPGWAENISATVNGAEVVSAPKSGAWAEIDRVWQSGDKIEIRIPMKPRMEPVDSRHPRRVAIVRGPVTLAMDDWVFEEIPQLPALADLERWLVPDRDQPGVFGIAPRDGRQLQAKFRPFYMFGEVTPYRIYHDLDAPPIPVW</sequence>
<evidence type="ECO:0008006" key="5">
    <source>
        <dbReference type="Google" id="ProtNLM"/>
    </source>
</evidence>
<proteinExistence type="predicted"/>
<evidence type="ECO:0000259" key="2">
    <source>
        <dbReference type="Pfam" id="PF20736"/>
    </source>
</evidence>
<dbReference type="InterPro" id="IPR049046">
    <property type="entry name" value="Beta-AFase-like_GH127_middle"/>
</dbReference>
<dbReference type="STRING" id="1184151.AW736_16125"/>
<dbReference type="GO" id="GO:0005975">
    <property type="term" value="P:carbohydrate metabolic process"/>
    <property type="evidence" value="ECO:0007669"/>
    <property type="project" value="InterPro"/>
</dbReference>
<dbReference type="Pfam" id="PF07944">
    <property type="entry name" value="Beta-AFase-like_GH127_cat"/>
    <property type="match status" value="2"/>
</dbReference>
<gene>
    <name evidence="3" type="ORF">AW736_16125</name>
</gene>
<organism evidence="3 4">
    <name type="scientific">Termitidicoccus mucosus</name>
    <dbReference type="NCBI Taxonomy" id="1184151"/>
    <lineage>
        <taxon>Bacteria</taxon>
        <taxon>Pseudomonadati</taxon>
        <taxon>Verrucomicrobiota</taxon>
        <taxon>Opitutia</taxon>
        <taxon>Opitutales</taxon>
        <taxon>Opitutaceae</taxon>
        <taxon>Termitidicoccus</taxon>
    </lineage>
</organism>
<dbReference type="PANTHER" id="PTHR31151:SF0">
    <property type="entry name" value="PROLINE-TRNA LIGASE (DUF1680)"/>
    <property type="match status" value="1"/>
</dbReference>
<dbReference type="Proteomes" id="UP000078486">
    <property type="component" value="Unassembled WGS sequence"/>
</dbReference>
<dbReference type="Pfam" id="PF20736">
    <property type="entry name" value="Glyco_hydro127M"/>
    <property type="match status" value="1"/>
</dbReference>
<reference evidence="3 4" key="1">
    <citation type="submission" date="2016-01" db="EMBL/GenBank/DDBJ databases">
        <title>High potential of lignocellulose degradation of a new Verrucomicrobia species.</title>
        <authorList>
            <person name="Wang Y."/>
            <person name="Shi Y."/>
            <person name="Qiu Z."/>
            <person name="Liu S."/>
            <person name="Yang H."/>
        </authorList>
    </citation>
    <scope>NUCLEOTIDE SEQUENCE [LARGE SCALE GENOMIC DNA]</scope>
    <source>
        <strain evidence="3 4">TSB47</strain>
    </source>
</reference>
<accession>A0A178IEZ8</accession>
<dbReference type="AlphaFoldDB" id="A0A178IEZ8"/>
<feature type="domain" description="Non-reducing end beta-L-arabinofuranosidase-like GH127 catalytic" evidence="1">
    <location>
        <begin position="22"/>
        <end position="110"/>
    </location>
</feature>
<feature type="domain" description="Non-reducing end beta-L-arabinofuranosidase-like GH127 catalytic" evidence="1">
    <location>
        <begin position="118"/>
        <end position="377"/>
    </location>
</feature>
<evidence type="ECO:0000313" key="4">
    <source>
        <dbReference type="Proteomes" id="UP000078486"/>
    </source>
</evidence>
<dbReference type="SUPFAM" id="SSF48208">
    <property type="entry name" value="Six-hairpin glycosidases"/>
    <property type="match status" value="1"/>
</dbReference>
<name>A0A178IEZ8_9BACT</name>
<evidence type="ECO:0000259" key="1">
    <source>
        <dbReference type="Pfam" id="PF07944"/>
    </source>
</evidence>
<feature type="domain" description="Non-reducing end beta-L-arabinofuranosidase-like GH127 middle" evidence="2">
    <location>
        <begin position="389"/>
        <end position="484"/>
    </location>
</feature>
<evidence type="ECO:0000313" key="3">
    <source>
        <dbReference type="EMBL" id="OAM88593.1"/>
    </source>
</evidence>